<keyword evidence="5" id="KW-1185">Reference proteome</keyword>
<dbReference type="InterPro" id="IPR045584">
    <property type="entry name" value="Pilin-like"/>
</dbReference>
<dbReference type="SUPFAM" id="SSF54523">
    <property type="entry name" value="Pili subunits"/>
    <property type="match status" value="1"/>
</dbReference>
<keyword evidence="3" id="KW-1133">Transmembrane helix</keyword>
<reference evidence="4 5" key="1">
    <citation type="submission" date="2018-08" db="EMBL/GenBank/DDBJ databases">
        <title>Genome sequence of Halobacillus trueperi KCTC 3686.</title>
        <authorList>
            <person name="Cho K.H."/>
            <person name="Kwak M.-J."/>
            <person name="Kim B.-Y."/>
            <person name="Chun J."/>
        </authorList>
    </citation>
    <scope>NUCLEOTIDE SEQUENCE [LARGE SCALE GENOMIC DNA]</scope>
    <source>
        <strain evidence="4 5">KCTC 3686</strain>
    </source>
</reference>
<dbReference type="GO" id="GO:0030420">
    <property type="term" value="P:establishment of competence for transformation"/>
    <property type="evidence" value="ECO:0007669"/>
    <property type="project" value="UniProtKB-KW"/>
</dbReference>
<dbReference type="RefSeq" id="WP_115822575.1">
    <property type="nucleotide sequence ID" value="NZ_QUAE01000002.1"/>
</dbReference>
<dbReference type="NCBIfam" id="TIGR02532">
    <property type="entry name" value="IV_pilin_GFxxxE"/>
    <property type="match status" value="1"/>
</dbReference>
<dbReference type="AlphaFoldDB" id="A0A3E0JD79"/>
<name>A0A3E0JD79_9BACI</name>
<dbReference type="Gene3D" id="3.30.700.10">
    <property type="entry name" value="Glycoprotein, Type 4 Pilin"/>
    <property type="match status" value="1"/>
</dbReference>
<dbReference type="InterPro" id="IPR012902">
    <property type="entry name" value="N_methyl_site"/>
</dbReference>
<dbReference type="EMBL" id="QUAE01000002">
    <property type="protein sequence ID" value="REJ10734.1"/>
    <property type="molecule type" value="Genomic_DNA"/>
</dbReference>
<evidence type="ECO:0000256" key="2">
    <source>
        <dbReference type="ARBA" id="ARBA00023287"/>
    </source>
</evidence>
<keyword evidence="2" id="KW-0178">Competence</keyword>
<evidence type="ECO:0000313" key="5">
    <source>
        <dbReference type="Proteomes" id="UP000256305"/>
    </source>
</evidence>
<sequence length="167" mass="17830">MKKVVHNHWQKIESTTKGARRMKKLREMFKNEKGFTLIELLAVIVILGIIAAIAVPAIGSLIASTEDDAHDANALSLLESARLAYVSGDITEADSPVSATDLVTAGYLDGVPQDPETEDTYALAQVSITTNANSNQVTYEVSLGSADDGTSNYITDATKSALNDQTD</sequence>
<keyword evidence="3" id="KW-0812">Transmembrane</keyword>
<protein>
    <submittedName>
        <fullName evidence="4">Type II secretion system protein</fullName>
    </submittedName>
</protein>
<gene>
    <name evidence="4" type="ORF">DYE48_04435</name>
</gene>
<accession>A0A3E0JD79</accession>
<evidence type="ECO:0000313" key="4">
    <source>
        <dbReference type="EMBL" id="REJ10734.1"/>
    </source>
</evidence>
<dbReference type="Pfam" id="PF07963">
    <property type="entry name" value="N_methyl"/>
    <property type="match status" value="1"/>
</dbReference>
<comment type="caution">
    <text evidence="4">The sequence shown here is derived from an EMBL/GenBank/DDBJ whole genome shotgun (WGS) entry which is preliminary data.</text>
</comment>
<keyword evidence="3" id="KW-0472">Membrane</keyword>
<organism evidence="4 5">
    <name type="scientific">Halobacillus trueperi</name>
    <dbReference type="NCBI Taxonomy" id="156205"/>
    <lineage>
        <taxon>Bacteria</taxon>
        <taxon>Bacillati</taxon>
        <taxon>Bacillota</taxon>
        <taxon>Bacilli</taxon>
        <taxon>Bacillales</taxon>
        <taxon>Bacillaceae</taxon>
        <taxon>Halobacillus</taxon>
    </lineage>
</organism>
<dbReference type="GO" id="GO:0009986">
    <property type="term" value="C:cell surface"/>
    <property type="evidence" value="ECO:0007669"/>
    <property type="project" value="UniProtKB-SubCell"/>
</dbReference>
<dbReference type="PROSITE" id="PS00409">
    <property type="entry name" value="PROKAR_NTER_METHYL"/>
    <property type="match status" value="1"/>
</dbReference>
<feature type="transmembrane region" description="Helical" evidence="3">
    <location>
        <begin position="34"/>
        <end position="58"/>
    </location>
</feature>
<comment type="subcellular location">
    <subcellularLocation>
        <location evidence="1">Cell surface</location>
    </subcellularLocation>
</comment>
<evidence type="ECO:0000256" key="3">
    <source>
        <dbReference type="SAM" id="Phobius"/>
    </source>
</evidence>
<dbReference type="Proteomes" id="UP000256305">
    <property type="component" value="Unassembled WGS sequence"/>
</dbReference>
<proteinExistence type="predicted"/>
<evidence type="ECO:0000256" key="1">
    <source>
        <dbReference type="ARBA" id="ARBA00004241"/>
    </source>
</evidence>